<dbReference type="AlphaFoldDB" id="A0A2T7NE23"/>
<comment type="caution">
    <text evidence="1">The sequence shown here is derived from an EMBL/GenBank/DDBJ whole genome shotgun (WGS) entry which is preliminary data.</text>
</comment>
<name>A0A2T7NE23_POMCA</name>
<organism evidence="1 2">
    <name type="scientific">Pomacea canaliculata</name>
    <name type="common">Golden apple snail</name>
    <dbReference type="NCBI Taxonomy" id="400727"/>
    <lineage>
        <taxon>Eukaryota</taxon>
        <taxon>Metazoa</taxon>
        <taxon>Spiralia</taxon>
        <taxon>Lophotrochozoa</taxon>
        <taxon>Mollusca</taxon>
        <taxon>Gastropoda</taxon>
        <taxon>Caenogastropoda</taxon>
        <taxon>Architaenioglossa</taxon>
        <taxon>Ampullarioidea</taxon>
        <taxon>Ampullariidae</taxon>
        <taxon>Pomacea</taxon>
    </lineage>
</organism>
<keyword evidence="2" id="KW-1185">Reference proteome</keyword>
<protein>
    <submittedName>
        <fullName evidence="1">Uncharacterized protein</fullName>
    </submittedName>
</protein>
<reference evidence="1 2" key="1">
    <citation type="submission" date="2018-04" db="EMBL/GenBank/DDBJ databases">
        <title>The genome of golden apple snail Pomacea canaliculata provides insight into stress tolerance and invasive adaptation.</title>
        <authorList>
            <person name="Liu C."/>
            <person name="Liu B."/>
            <person name="Ren Y."/>
            <person name="Zhang Y."/>
            <person name="Wang H."/>
            <person name="Li S."/>
            <person name="Jiang F."/>
            <person name="Yin L."/>
            <person name="Zhang G."/>
            <person name="Qian W."/>
            <person name="Fan W."/>
        </authorList>
    </citation>
    <scope>NUCLEOTIDE SEQUENCE [LARGE SCALE GENOMIC DNA]</scope>
    <source>
        <strain evidence="1">SZHN2017</strain>
        <tissue evidence="1">Muscle</tissue>
    </source>
</reference>
<proteinExistence type="predicted"/>
<evidence type="ECO:0000313" key="2">
    <source>
        <dbReference type="Proteomes" id="UP000245119"/>
    </source>
</evidence>
<sequence length="145" mass="15896">MPAKTNIRRLEFPPSSAAQSLRLNLQMYAELSNYLAAWRGLKLDGSHVSERKDESGSSEATPARFEVLPRDSCQWRSRAGEVAVSDGKKIRRSLPEDGGLVLVRWAPGVGASEASLGEGRYKSSTTFAQGVTKLSSRQRPSTHHL</sequence>
<evidence type="ECO:0000313" key="1">
    <source>
        <dbReference type="EMBL" id="PVD19424.1"/>
    </source>
</evidence>
<gene>
    <name evidence="1" type="ORF">C0Q70_19913</name>
</gene>
<accession>A0A2T7NE23</accession>
<dbReference type="Proteomes" id="UP000245119">
    <property type="component" value="Linkage Group LG13"/>
</dbReference>
<dbReference type="EMBL" id="PZQS01000013">
    <property type="protein sequence ID" value="PVD19424.1"/>
    <property type="molecule type" value="Genomic_DNA"/>
</dbReference>